<evidence type="ECO:0000313" key="2">
    <source>
        <dbReference type="EMBL" id="EAY95693.1"/>
    </source>
</evidence>
<evidence type="ECO:0000259" key="1">
    <source>
        <dbReference type="Pfam" id="PF03016"/>
    </source>
</evidence>
<protein>
    <recommendedName>
        <fullName evidence="1">Exostosin GT47 domain-containing protein</fullName>
    </recommendedName>
</protein>
<sequence>MAAVAAATCDDTVGECDLDDEEEVEEMALMGAAGAAAGETGCRTLQRRLLDYLAARPEWRRSGGRDHVVLAHHPNGMLDARYKLWPCVFVLCDFGRYPPSVVGLDKDVIAPYRHVVPNFAGQRLRRLR</sequence>
<gene>
    <name evidence="2" type="ORF">OsI_17560</name>
</gene>
<dbReference type="HOGENOM" id="CLU_160977_0_0_1"/>
<dbReference type="Gramene" id="BGIOSGA014286-TA">
    <property type="protein sequence ID" value="BGIOSGA014286-PA"/>
    <property type="gene ID" value="BGIOSGA014286"/>
</dbReference>
<keyword evidence="3" id="KW-1185">Reference proteome</keyword>
<name>A2XXY3_ORYSI</name>
<accession>A2XXY3</accession>
<dbReference type="AlphaFoldDB" id="A2XXY3"/>
<dbReference type="Pfam" id="PF03016">
    <property type="entry name" value="Exostosin_GT47"/>
    <property type="match status" value="1"/>
</dbReference>
<reference evidence="2 3" key="1">
    <citation type="journal article" date="2005" name="PLoS Biol.">
        <title>The genomes of Oryza sativa: a history of duplications.</title>
        <authorList>
            <person name="Yu J."/>
            <person name="Wang J."/>
            <person name="Lin W."/>
            <person name="Li S."/>
            <person name="Li H."/>
            <person name="Zhou J."/>
            <person name="Ni P."/>
            <person name="Dong W."/>
            <person name="Hu S."/>
            <person name="Zeng C."/>
            <person name="Zhang J."/>
            <person name="Zhang Y."/>
            <person name="Li R."/>
            <person name="Xu Z."/>
            <person name="Li S."/>
            <person name="Li X."/>
            <person name="Zheng H."/>
            <person name="Cong L."/>
            <person name="Lin L."/>
            <person name="Yin J."/>
            <person name="Geng J."/>
            <person name="Li G."/>
            <person name="Shi J."/>
            <person name="Liu J."/>
            <person name="Lv H."/>
            <person name="Li J."/>
            <person name="Wang J."/>
            <person name="Deng Y."/>
            <person name="Ran L."/>
            <person name="Shi X."/>
            <person name="Wang X."/>
            <person name="Wu Q."/>
            <person name="Li C."/>
            <person name="Ren X."/>
            <person name="Wang J."/>
            <person name="Wang X."/>
            <person name="Li D."/>
            <person name="Liu D."/>
            <person name="Zhang X."/>
            <person name="Ji Z."/>
            <person name="Zhao W."/>
            <person name="Sun Y."/>
            <person name="Zhang Z."/>
            <person name="Bao J."/>
            <person name="Han Y."/>
            <person name="Dong L."/>
            <person name="Ji J."/>
            <person name="Chen P."/>
            <person name="Wu S."/>
            <person name="Liu J."/>
            <person name="Xiao Y."/>
            <person name="Bu D."/>
            <person name="Tan J."/>
            <person name="Yang L."/>
            <person name="Ye C."/>
            <person name="Zhang J."/>
            <person name="Xu J."/>
            <person name="Zhou Y."/>
            <person name="Yu Y."/>
            <person name="Zhang B."/>
            <person name="Zhuang S."/>
            <person name="Wei H."/>
            <person name="Liu B."/>
            <person name="Lei M."/>
            <person name="Yu H."/>
            <person name="Li Y."/>
            <person name="Xu H."/>
            <person name="Wei S."/>
            <person name="He X."/>
            <person name="Fang L."/>
            <person name="Zhang Z."/>
            <person name="Zhang Y."/>
            <person name="Huang X."/>
            <person name="Su Z."/>
            <person name="Tong W."/>
            <person name="Li J."/>
            <person name="Tong Z."/>
            <person name="Li S."/>
            <person name="Ye J."/>
            <person name="Wang L."/>
            <person name="Fang L."/>
            <person name="Lei T."/>
            <person name="Chen C."/>
            <person name="Chen H."/>
            <person name="Xu Z."/>
            <person name="Li H."/>
            <person name="Huang H."/>
            <person name="Zhang F."/>
            <person name="Xu H."/>
            <person name="Li N."/>
            <person name="Zhao C."/>
            <person name="Li S."/>
            <person name="Dong L."/>
            <person name="Huang Y."/>
            <person name="Li L."/>
            <person name="Xi Y."/>
            <person name="Qi Q."/>
            <person name="Li W."/>
            <person name="Zhang B."/>
            <person name="Hu W."/>
            <person name="Zhang Y."/>
            <person name="Tian X."/>
            <person name="Jiao Y."/>
            <person name="Liang X."/>
            <person name="Jin J."/>
            <person name="Gao L."/>
            <person name="Zheng W."/>
            <person name="Hao B."/>
            <person name="Liu S."/>
            <person name="Wang W."/>
            <person name="Yuan L."/>
            <person name="Cao M."/>
            <person name="McDermott J."/>
            <person name="Samudrala R."/>
            <person name="Wang J."/>
            <person name="Wong G.K."/>
            <person name="Yang H."/>
        </authorList>
    </citation>
    <scope>NUCLEOTIDE SEQUENCE [LARGE SCALE GENOMIC DNA]</scope>
    <source>
        <strain evidence="3">cv. 93-11</strain>
    </source>
</reference>
<dbReference type="STRING" id="39946.A2XXY3"/>
<dbReference type="EMBL" id="CM000129">
    <property type="protein sequence ID" value="EAY95693.1"/>
    <property type="molecule type" value="Genomic_DNA"/>
</dbReference>
<dbReference type="InterPro" id="IPR040911">
    <property type="entry name" value="Exostosin_GT47"/>
</dbReference>
<feature type="domain" description="Exostosin GT47" evidence="1">
    <location>
        <begin position="41"/>
        <end position="118"/>
    </location>
</feature>
<dbReference type="Proteomes" id="UP000007015">
    <property type="component" value="Chromosome 4"/>
</dbReference>
<organism evidence="2 3">
    <name type="scientific">Oryza sativa subsp. indica</name>
    <name type="common">Rice</name>
    <dbReference type="NCBI Taxonomy" id="39946"/>
    <lineage>
        <taxon>Eukaryota</taxon>
        <taxon>Viridiplantae</taxon>
        <taxon>Streptophyta</taxon>
        <taxon>Embryophyta</taxon>
        <taxon>Tracheophyta</taxon>
        <taxon>Spermatophyta</taxon>
        <taxon>Magnoliopsida</taxon>
        <taxon>Liliopsida</taxon>
        <taxon>Poales</taxon>
        <taxon>Poaceae</taxon>
        <taxon>BOP clade</taxon>
        <taxon>Oryzoideae</taxon>
        <taxon>Oryzeae</taxon>
        <taxon>Oryzinae</taxon>
        <taxon>Oryza</taxon>
        <taxon>Oryza sativa</taxon>
    </lineage>
</organism>
<evidence type="ECO:0000313" key="3">
    <source>
        <dbReference type="Proteomes" id="UP000007015"/>
    </source>
</evidence>
<proteinExistence type="predicted"/>